<sequence length="164" mass="17948">MNAFGRTHHNHSHMTKVANEIYLPAKSDILAVAQQTLPHPTYHPKPSQNRPTLANPGSPTLALFGEPKIPLSHCLATRPAESGSTPQQSRSTGLTSHTADTSTSPRSHHSPHHSPRIHHSPLTSLTAGLDLYPQLILFQTTRSNRFVSSIDTLSNDSVESRYVN</sequence>
<evidence type="ECO:0000313" key="2">
    <source>
        <dbReference type="EMBL" id="KAA1065236.1"/>
    </source>
</evidence>
<dbReference type="EMBL" id="VDEP01000511">
    <property type="protein sequence ID" value="KAA1065236.1"/>
    <property type="molecule type" value="Genomic_DNA"/>
</dbReference>
<name>A0A5B0P2K0_PUCGR</name>
<evidence type="ECO:0000313" key="4">
    <source>
        <dbReference type="Proteomes" id="UP000324748"/>
    </source>
</evidence>
<evidence type="ECO:0000256" key="1">
    <source>
        <dbReference type="SAM" id="MobiDB-lite"/>
    </source>
</evidence>
<dbReference type="Proteomes" id="UP000325313">
    <property type="component" value="Unassembled WGS sequence"/>
</dbReference>
<accession>A0A5B0P2K0</accession>
<feature type="compositionally biased region" description="Polar residues" evidence="1">
    <location>
        <begin position="46"/>
        <end position="58"/>
    </location>
</feature>
<protein>
    <submittedName>
        <fullName evidence="3">Uncharacterized protein</fullName>
    </submittedName>
</protein>
<feature type="compositionally biased region" description="Basic residues" evidence="1">
    <location>
        <begin position="106"/>
        <end position="119"/>
    </location>
</feature>
<keyword evidence="4" id="KW-1185">Reference proteome</keyword>
<reference evidence="4 5" key="1">
    <citation type="submission" date="2019-05" db="EMBL/GenBank/DDBJ databases">
        <title>Emergence of the Ug99 lineage of the wheat stem rust pathogen through somatic hybridization.</title>
        <authorList>
            <person name="Li F."/>
            <person name="Upadhyaya N.M."/>
            <person name="Sperschneider J."/>
            <person name="Matny O."/>
            <person name="Nguyen-Phuc H."/>
            <person name="Mago R."/>
            <person name="Raley C."/>
            <person name="Miller M.E."/>
            <person name="Silverstein K.A.T."/>
            <person name="Henningsen E."/>
            <person name="Hirsch C.D."/>
            <person name="Visser B."/>
            <person name="Pretorius Z.A."/>
            <person name="Steffenson B.J."/>
            <person name="Schwessinger B."/>
            <person name="Dodds P.N."/>
            <person name="Figueroa M."/>
        </authorList>
    </citation>
    <scope>NUCLEOTIDE SEQUENCE [LARGE SCALE GENOMIC DNA]</scope>
    <source>
        <strain evidence="3">21-0</strain>
        <strain evidence="2 5">Ug99</strain>
    </source>
</reference>
<gene>
    <name evidence="3" type="ORF">PGT21_033007</name>
    <name evidence="2" type="ORF">PGTUg99_008058</name>
</gene>
<evidence type="ECO:0000313" key="5">
    <source>
        <dbReference type="Proteomes" id="UP000325313"/>
    </source>
</evidence>
<dbReference type="AlphaFoldDB" id="A0A5B0P2K0"/>
<proteinExistence type="predicted"/>
<comment type="caution">
    <text evidence="3">The sequence shown here is derived from an EMBL/GenBank/DDBJ whole genome shotgun (WGS) entry which is preliminary data.</text>
</comment>
<evidence type="ECO:0000313" key="3">
    <source>
        <dbReference type="EMBL" id="KAA1094934.1"/>
    </source>
</evidence>
<dbReference type="Proteomes" id="UP000324748">
    <property type="component" value="Unassembled WGS sequence"/>
</dbReference>
<feature type="compositionally biased region" description="Polar residues" evidence="1">
    <location>
        <begin position="82"/>
        <end position="100"/>
    </location>
</feature>
<feature type="region of interest" description="Disordered" evidence="1">
    <location>
        <begin position="38"/>
        <end position="121"/>
    </location>
</feature>
<organism evidence="3 4">
    <name type="scientific">Puccinia graminis f. sp. tritici</name>
    <dbReference type="NCBI Taxonomy" id="56615"/>
    <lineage>
        <taxon>Eukaryota</taxon>
        <taxon>Fungi</taxon>
        <taxon>Dikarya</taxon>
        <taxon>Basidiomycota</taxon>
        <taxon>Pucciniomycotina</taxon>
        <taxon>Pucciniomycetes</taxon>
        <taxon>Pucciniales</taxon>
        <taxon>Pucciniaceae</taxon>
        <taxon>Puccinia</taxon>
    </lineage>
</organism>
<dbReference type="EMBL" id="VSWC01000079">
    <property type="protein sequence ID" value="KAA1094934.1"/>
    <property type="molecule type" value="Genomic_DNA"/>
</dbReference>